<dbReference type="STRING" id="418702.BJN45_01560"/>
<organism evidence="1 2">
    <name type="scientific">Azonexus hydrophilus</name>
    <dbReference type="NCBI Taxonomy" id="418702"/>
    <lineage>
        <taxon>Bacteria</taxon>
        <taxon>Pseudomonadati</taxon>
        <taxon>Pseudomonadota</taxon>
        <taxon>Betaproteobacteria</taxon>
        <taxon>Rhodocyclales</taxon>
        <taxon>Azonexaceae</taxon>
        <taxon>Azonexus</taxon>
    </lineage>
</organism>
<dbReference type="EMBL" id="MTHD01000001">
    <property type="protein sequence ID" value="OMG56338.1"/>
    <property type="molecule type" value="Genomic_DNA"/>
</dbReference>
<keyword evidence="2" id="KW-1185">Reference proteome</keyword>
<evidence type="ECO:0008006" key="3">
    <source>
        <dbReference type="Google" id="ProtNLM"/>
    </source>
</evidence>
<proteinExistence type="predicted"/>
<sequence length="424" mass="48020">MQAPPALIASSALAATSHAVQSKFEVERLNGLKGPCSAYFIIIAESGERKSTADAMYFRAAREFEETASRKYKCIVSVLVGDSTPAGTIAHMDHYSPSVCLCEDEAGRIFSSNLVNDLGLLNKIWGGNSITVDRKYERLVVLSPRCSLIWMVQPTIFEKFMQRRGDNARGIGFLARCHVCYPESTQGSRFIKPRPEELVYVNDFNQRCLDLLHEQVERFLPGANQKRFENVTLTFAYPAQIAWEQIYDNIEFACATGGVFAQNRDYASKIAENIARMAGVFHAFEGHEGTEISEETLHRAAQVVLWYAAEFLRLFTPPGPVDILNDHALKLDNWLIEYAFRTGSYTVAKSFLLRYGPNSLRNRDTLELAIQRLMETNRISHFPAHMLSNNQMSRKATKMLFLHDNYYGQIVRGQQVMHVLPLLQ</sequence>
<evidence type="ECO:0000313" key="2">
    <source>
        <dbReference type="Proteomes" id="UP000187526"/>
    </source>
</evidence>
<dbReference type="Pfam" id="PF13148">
    <property type="entry name" value="DUF3987"/>
    <property type="match status" value="2"/>
</dbReference>
<accession>A0A1R1IC29</accession>
<evidence type="ECO:0000313" key="1">
    <source>
        <dbReference type="EMBL" id="OMG56338.1"/>
    </source>
</evidence>
<reference evidence="1 2" key="1">
    <citation type="submission" date="2016-10" db="EMBL/GenBank/DDBJ databases">
        <title>Alkaliphiles isolated from bioreactors.</title>
        <authorList>
            <person name="Salah Z."/>
            <person name="Rout S.P."/>
            <person name="Humphreys P.N."/>
        </authorList>
    </citation>
    <scope>NUCLEOTIDE SEQUENCE [LARGE SCALE GENOMIC DNA]</scope>
    <source>
        <strain evidence="1 2">ZS02</strain>
    </source>
</reference>
<dbReference type="InterPro" id="IPR025048">
    <property type="entry name" value="DUF3987"/>
</dbReference>
<dbReference type="RefSeq" id="WP_076091392.1">
    <property type="nucleotide sequence ID" value="NZ_MTHD01000001.1"/>
</dbReference>
<dbReference type="Proteomes" id="UP000187526">
    <property type="component" value="Unassembled WGS sequence"/>
</dbReference>
<gene>
    <name evidence="1" type="ORF">BJN45_01560</name>
</gene>
<name>A0A1R1IC29_9RHOO</name>
<comment type="caution">
    <text evidence="1">The sequence shown here is derived from an EMBL/GenBank/DDBJ whole genome shotgun (WGS) entry which is preliminary data.</text>
</comment>
<dbReference type="AlphaFoldDB" id="A0A1R1IC29"/>
<protein>
    <recommendedName>
        <fullName evidence="3">DUF3987 domain-containing protein</fullName>
    </recommendedName>
</protein>